<dbReference type="InterPro" id="IPR045312">
    <property type="entry name" value="PCBER-like"/>
</dbReference>
<comment type="caution">
    <text evidence="4">The sequence shown here is derived from an EMBL/GenBank/DDBJ whole genome shotgun (WGS) entry which is preliminary data.</text>
</comment>
<dbReference type="PANTHER" id="PTHR47706">
    <property type="entry name" value="NMRA-LIKE FAMILY PROTEIN"/>
    <property type="match status" value="1"/>
</dbReference>
<keyword evidence="1" id="KW-0521">NADP</keyword>
<name>A0A4Q4TYZ7_9PEZI</name>
<keyword evidence="2" id="KW-0560">Oxidoreductase</keyword>
<feature type="domain" description="NmrA-like" evidence="3">
    <location>
        <begin position="5"/>
        <end position="238"/>
    </location>
</feature>
<organism evidence="4 5">
    <name type="scientific">Monosporascus ibericus</name>
    <dbReference type="NCBI Taxonomy" id="155417"/>
    <lineage>
        <taxon>Eukaryota</taxon>
        <taxon>Fungi</taxon>
        <taxon>Dikarya</taxon>
        <taxon>Ascomycota</taxon>
        <taxon>Pezizomycotina</taxon>
        <taxon>Sordariomycetes</taxon>
        <taxon>Xylariomycetidae</taxon>
        <taxon>Xylariales</taxon>
        <taxon>Xylariales incertae sedis</taxon>
        <taxon>Monosporascus</taxon>
    </lineage>
</organism>
<dbReference type="OrthoDB" id="9974981at2759"/>
<dbReference type="Gene3D" id="3.40.50.720">
    <property type="entry name" value="NAD(P)-binding Rossmann-like Domain"/>
    <property type="match status" value="1"/>
</dbReference>
<dbReference type="InterPro" id="IPR036291">
    <property type="entry name" value="NAD(P)-bd_dom_sf"/>
</dbReference>
<dbReference type="SUPFAM" id="SSF51735">
    <property type="entry name" value="NAD(P)-binding Rossmann-fold domains"/>
    <property type="match status" value="1"/>
</dbReference>
<keyword evidence="5" id="KW-1185">Reference proteome</keyword>
<accession>A0A4Q4TYZ7</accession>
<dbReference type="PANTHER" id="PTHR47706:SF10">
    <property type="entry name" value="NMRA-LIKE DOMAIN-CONTAINING PROTEIN"/>
    <property type="match status" value="1"/>
</dbReference>
<proteinExistence type="predicted"/>
<dbReference type="InterPro" id="IPR008030">
    <property type="entry name" value="NmrA-like"/>
</dbReference>
<dbReference type="EMBL" id="QJNU01000010">
    <property type="protein sequence ID" value="RYP10883.1"/>
    <property type="molecule type" value="Genomic_DNA"/>
</dbReference>
<dbReference type="CDD" id="cd05259">
    <property type="entry name" value="PCBER_SDR_a"/>
    <property type="match status" value="1"/>
</dbReference>
<dbReference type="Gene3D" id="3.90.25.10">
    <property type="entry name" value="UDP-galactose 4-epimerase, domain 1"/>
    <property type="match status" value="1"/>
</dbReference>
<dbReference type="InterPro" id="IPR051609">
    <property type="entry name" value="NmrA/Isoflavone_reductase-like"/>
</dbReference>
<evidence type="ECO:0000259" key="3">
    <source>
        <dbReference type="Pfam" id="PF05368"/>
    </source>
</evidence>
<evidence type="ECO:0000256" key="2">
    <source>
        <dbReference type="ARBA" id="ARBA00023002"/>
    </source>
</evidence>
<dbReference type="Pfam" id="PF05368">
    <property type="entry name" value="NmrA"/>
    <property type="match status" value="1"/>
</dbReference>
<protein>
    <recommendedName>
        <fullName evidence="3">NmrA-like domain-containing protein</fullName>
    </recommendedName>
</protein>
<evidence type="ECO:0000313" key="4">
    <source>
        <dbReference type="EMBL" id="RYP10883.1"/>
    </source>
</evidence>
<dbReference type="GO" id="GO:0016491">
    <property type="term" value="F:oxidoreductase activity"/>
    <property type="evidence" value="ECO:0007669"/>
    <property type="project" value="UniProtKB-KW"/>
</dbReference>
<dbReference type="AlphaFoldDB" id="A0A4Q4TYZ7"/>
<reference evidence="4 5" key="1">
    <citation type="submission" date="2018-06" db="EMBL/GenBank/DDBJ databases">
        <title>Complete Genomes of Monosporascus.</title>
        <authorList>
            <person name="Robinson A.J."/>
            <person name="Natvig D.O."/>
        </authorList>
    </citation>
    <scope>NUCLEOTIDE SEQUENCE [LARGE SCALE GENOMIC DNA]</scope>
    <source>
        <strain evidence="4 5">CBS 110550</strain>
    </source>
</reference>
<sequence length="313" mass="34039">MTSFKNVLLIGAGGNLGVPALKEFLQSPYKVSILTRQESMSTFPEGVPVFNADYTDISSVKAAMENQDVVISMVGGIAAGDQKVFIDAALAAGVKRFFPSEFGPYSRDPKFSALNPVLPAKSATVDYLRSKESMMSWSSLVTGGFFDWAMQVGFFGFDLASRTVTLIDGGTSVFTATTLPTIGKTLIAMLDHVDNTKNQYVFVLSFNVSQKDILDIVEKVDGQKWTVKHITSEEVINNGQRRLAEGDFAGIMDLTRGGAFGKQALGDLRPYGLWNDKLGLPKEDIEQAVRDLRALHSFRDPTRVDAALTAVSS</sequence>
<evidence type="ECO:0000256" key="1">
    <source>
        <dbReference type="ARBA" id="ARBA00022857"/>
    </source>
</evidence>
<evidence type="ECO:0000313" key="5">
    <source>
        <dbReference type="Proteomes" id="UP000293360"/>
    </source>
</evidence>
<dbReference type="Proteomes" id="UP000293360">
    <property type="component" value="Unassembled WGS sequence"/>
</dbReference>
<gene>
    <name evidence="4" type="ORF">DL764_000319</name>
</gene>
<dbReference type="STRING" id="155417.A0A4Q4TYZ7"/>